<gene>
    <name evidence="1" type="ORF">UY81_C0027G0006</name>
</gene>
<evidence type="ECO:0000313" key="2">
    <source>
        <dbReference type="Proteomes" id="UP000034290"/>
    </source>
</evidence>
<dbReference type="AlphaFoldDB" id="A0A0G1XZW3"/>
<protein>
    <submittedName>
        <fullName evidence="1">Uncharacterized protein</fullName>
    </submittedName>
</protein>
<name>A0A0G1XZW3_9BACT</name>
<dbReference type="EMBL" id="LCRM01000027">
    <property type="protein sequence ID" value="KKW36440.1"/>
    <property type="molecule type" value="Genomic_DNA"/>
</dbReference>
<comment type="caution">
    <text evidence="1">The sequence shown here is derived from an EMBL/GenBank/DDBJ whole genome shotgun (WGS) entry which is preliminary data.</text>
</comment>
<proteinExistence type="predicted"/>
<organism evidence="1 2">
    <name type="scientific">Candidatus Giovannonibacteria bacterium GW2011_GWA2_53_7</name>
    <dbReference type="NCBI Taxonomy" id="1618650"/>
    <lineage>
        <taxon>Bacteria</taxon>
        <taxon>Candidatus Giovannoniibacteriota</taxon>
    </lineage>
</organism>
<dbReference type="Proteomes" id="UP000034290">
    <property type="component" value="Unassembled WGS sequence"/>
</dbReference>
<reference evidence="1 2" key="1">
    <citation type="journal article" date="2015" name="Nature">
        <title>rRNA introns, odd ribosomes, and small enigmatic genomes across a large radiation of phyla.</title>
        <authorList>
            <person name="Brown C.T."/>
            <person name="Hug L.A."/>
            <person name="Thomas B.C."/>
            <person name="Sharon I."/>
            <person name="Castelle C.J."/>
            <person name="Singh A."/>
            <person name="Wilkins M.J."/>
            <person name="Williams K.H."/>
            <person name="Banfield J.F."/>
        </authorList>
    </citation>
    <scope>NUCLEOTIDE SEQUENCE [LARGE SCALE GENOMIC DNA]</scope>
</reference>
<sequence length="140" mass="16222">MGRKENPTLRTKQQKWRMFNRLSTAQRLLFHKKQNRTFPCGLRSGLLTGHPPSPFHFDHLCVSDPGIHLFGRKYFKINDLGKRNIDRETRGKMYLNHATPTGRAGIKELEYAQHGNVHLFSPGDQYLLHLQNETGPLCDQ</sequence>
<accession>A0A0G1XZW3</accession>
<evidence type="ECO:0000313" key="1">
    <source>
        <dbReference type="EMBL" id="KKW36440.1"/>
    </source>
</evidence>